<dbReference type="GeneID" id="113214538"/>
<gene>
    <name evidence="11" type="primary">LOC113214538</name>
</gene>
<feature type="active site" description="Proton donor" evidence="5">
    <location>
        <position position="440"/>
    </location>
</feature>
<feature type="binding site" evidence="6">
    <location>
        <position position="594"/>
    </location>
    <ligand>
        <name>AMP</name>
        <dbReference type="ChEBI" id="CHEBI:456215"/>
    </ligand>
</feature>
<feature type="binding site" evidence="7">
    <location>
        <position position="483"/>
    </location>
    <ligand>
        <name>Zn(2+)</name>
        <dbReference type="ChEBI" id="CHEBI:29105"/>
        <label>2</label>
    </ligand>
</feature>
<feature type="binding site" evidence="7">
    <location>
        <position position="482"/>
    </location>
    <ligand>
        <name>Zn(2+)</name>
        <dbReference type="ChEBI" id="CHEBI:29105"/>
        <label>1</label>
    </ligand>
</feature>
<dbReference type="InterPro" id="IPR023088">
    <property type="entry name" value="PDEase"/>
</dbReference>
<dbReference type="SUPFAM" id="SSF109604">
    <property type="entry name" value="HD-domain/PDEase-like"/>
    <property type="match status" value="1"/>
</dbReference>
<dbReference type="InterPro" id="IPR003607">
    <property type="entry name" value="HD/PDEase_dom"/>
</dbReference>
<feature type="binding site" evidence="7">
    <location>
        <position position="444"/>
    </location>
    <ligand>
        <name>Zn(2+)</name>
        <dbReference type="ChEBI" id="CHEBI:29105"/>
        <label>1</label>
    </ligand>
</feature>
<dbReference type="PANTHER" id="PTHR11347">
    <property type="entry name" value="CYCLIC NUCLEOTIDE PHOSPHODIESTERASE"/>
    <property type="match status" value="1"/>
</dbReference>
<keyword evidence="2" id="KW-0140">cGMP</keyword>
<dbReference type="Proteomes" id="UP000504606">
    <property type="component" value="Unplaced"/>
</dbReference>
<feature type="binding site" evidence="7">
    <location>
        <position position="483"/>
    </location>
    <ligand>
        <name>Zn(2+)</name>
        <dbReference type="ChEBI" id="CHEBI:29105"/>
        <label>1</label>
    </ligand>
</feature>
<dbReference type="InterPro" id="IPR029016">
    <property type="entry name" value="GAF-like_dom_sf"/>
</dbReference>
<accession>A0A6J1TFW4</accession>
<feature type="binding site" evidence="6">
    <location>
        <position position="645"/>
    </location>
    <ligand>
        <name>AMP</name>
        <dbReference type="ChEBI" id="CHEBI:456215"/>
    </ligand>
</feature>
<evidence type="ECO:0000256" key="2">
    <source>
        <dbReference type="ARBA" id="ARBA00022535"/>
    </source>
</evidence>
<dbReference type="PROSITE" id="PS51845">
    <property type="entry name" value="PDEASE_I_2"/>
    <property type="match status" value="1"/>
</dbReference>
<reference evidence="11" key="1">
    <citation type="submission" date="2025-08" db="UniProtKB">
        <authorList>
            <consortium name="RefSeq"/>
        </authorList>
    </citation>
    <scope>IDENTIFICATION</scope>
    <source>
        <tissue evidence="11">Whole organism</tissue>
    </source>
</reference>
<dbReference type="RefSeq" id="XP_026289706.1">
    <property type="nucleotide sequence ID" value="XM_026433921.2"/>
</dbReference>
<dbReference type="KEGG" id="foc:113214538"/>
<sequence length="716" mass="81796">MSSKKTFEPTNPQELLALCANLFDRSASAIQIKVNNYLRKKCEAQLVFLVQLLKEREEAVVQVIGDRVLEKEMRFPMTNNCLHAVVQRRTSLSADACDLDPELHASLRHVINPLPEQFLVVPIWHPSEDNICVVACLVDYPQYENSEEYCSNVVTECFRYCIGTVLNTLAYEGEMRLKVQCQNLLIIARKLVSHLGEFTDLCREIMLEAKKLTLAERCSIFLLDQESQELVAKVFDGVPAAEEVRIAKDKGIAGHVMSTGQVLNIRNAYEHPLFYKGVDEATGFKTRCILSFPIRDESGIIGVAQLCNKIGGLYFDVYDEEAAIAFSIYCGISIMHSLVYKKIQDAQARSKLANEMMIYHMKVHPDDVTKILNCGLGHDLMPEIDLFYFSPRKVEESECICYCLMMFDDLGMVQQWQLKKDTLARFLLFVKKGYRDAPYHNWYHAFSVFHFSYLVIKNLRLVEKGYISSLEALALMVSCLCHDLDHRGTTNSFQMQSGTELASLYSSEGSVMERHHLAQALCILNTDGCNIFDGLTSEQYSRCLDLIRDLILATDLAHHIRLVQDQEKMATEGFDFSNNQHKQLLLFLLMTCSDLSDQTKDWKLSRTTADLVYQEFFSQGDLEKAMGNAPLEMMDREKARIPDLQIQFLSHIVCPVFKILAQLFPEADCLLQSTLKNRHCWEQASAFFARRWESGHSSLDILRDLELESFTDSLPH</sequence>
<keyword evidence="10" id="KW-1185">Reference proteome</keyword>
<evidence type="ECO:0000256" key="8">
    <source>
        <dbReference type="RuleBase" id="RU363067"/>
    </source>
</evidence>
<dbReference type="FunFam" id="1.10.1300.10:FF:000003">
    <property type="entry name" value="Phosphodiesterase"/>
    <property type="match status" value="1"/>
</dbReference>
<dbReference type="Pfam" id="PF01590">
    <property type="entry name" value="GAF"/>
    <property type="match status" value="1"/>
</dbReference>
<feature type="binding site" evidence="7">
    <location>
        <position position="594"/>
    </location>
    <ligand>
        <name>Zn(2+)</name>
        <dbReference type="ChEBI" id="CHEBI:29105"/>
        <label>1</label>
    </ligand>
</feature>
<dbReference type="Pfam" id="PF00233">
    <property type="entry name" value="PDEase_I"/>
    <property type="match status" value="1"/>
</dbReference>
<evidence type="ECO:0000256" key="1">
    <source>
        <dbReference type="ARBA" id="ARBA00007648"/>
    </source>
</evidence>
<evidence type="ECO:0000313" key="11">
    <source>
        <dbReference type="RefSeq" id="XP_026289706.1"/>
    </source>
</evidence>
<evidence type="ECO:0000256" key="3">
    <source>
        <dbReference type="ARBA" id="ARBA00022723"/>
    </source>
</evidence>
<evidence type="ECO:0000259" key="9">
    <source>
        <dbReference type="PROSITE" id="PS51845"/>
    </source>
</evidence>
<proteinExistence type="inferred from homology"/>
<evidence type="ECO:0000313" key="10">
    <source>
        <dbReference type="Proteomes" id="UP000504606"/>
    </source>
</evidence>
<dbReference type="InterPro" id="IPR003018">
    <property type="entry name" value="GAF"/>
</dbReference>
<dbReference type="SUPFAM" id="SSF55781">
    <property type="entry name" value="GAF domain-like"/>
    <property type="match status" value="2"/>
</dbReference>
<dbReference type="GO" id="GO:0046872">
    <property type="term" value="F:metal ion binding"/>
    <property type="evidence" value="ECO:0007669"/>
    <property type="project" value="UniProtKB-KW"/>
</dbReference>
<feature type="binding site" evidence="6">
    <location>
        <begin position="440"/>
        <end position="444"/>
    </location>
    <ligand>
        <name>AMP</name>
        <dbReference type="ChEBI" id="CHEBI:456215"/>
    </ligand>
</feature>
<dbReference type="Gene3D" id="1.10.1300.10">
    <property type="entry name" value="3'5'-cyclic nucleotide phosphodiesterase, catalytic domain"/>
    <property type="match status" value="1"/>
</dbReference>
<evidence type="ECO:0000256" key="4">
    <source>
        <dbReference type="ARBA" id="ARBA00022801"/>
    </source>
</evidence>
<evidence type="ECO:0000256" key="5">
    <source>
        <dbReference type="PIRSR" id="PIRSR623088-1"/>
    </source>
</evidence>
<keyword evidence="4 8" id="KW-0378">Hydrolase</keyword>
<comment type="similarity">
    <text evidence="1 8">Belongs to the cyclic nucleotide phosphodiesterase family.</text>
</comment>
<keyword evidence="3 7" id="KW-0479">Metal-binding</keyword>
<dbReference type="CDD" id="cd00077">
    <property type="entry name" value="HDc"/>
    <property type="match status" value="1"/>
</dbReference>
<dbReference type="PRINTS" id="PR00387">
    <property type="entry name" value="PDIESTERASE1"/>
</dbReference>
<dbReference type="InterPro" id="IPR023174">
    <property type="entry name" value="PDEase_CS"/>
</dbReference>
<dbReference type="InterPro" id="IPR002073">
    <property type="entry name" value="PDEase_catalytic_dom"/>
</dbReference>
<dbReference type="SMART" id="SM00065">
    <property type="entry name" value="GAF"/>
    <property type="match status" value="1"/>
</dbReference>
<comment type="cofactor">
    <cofactor evidence="8">
        <name>a divalent metal cation</name>
        <dbReference type="ChEBI" id="CHEBI:60240"/>
    </cofactor>
    <text evidence="8">Binds 2 divalent metal cations per subunit. Site 1 may preferentially bind zinc ions, while site 2 has a preference for magnesium and/or manganese ions.</text>
</comment>
<name>A0A6J1TFW4_FRAOC</name>
<feature type="domain" description="PDEase" evidence="9">
    <location>
        <begin position="364"/>
        <end position="688"/>
    </location>
</feature>
<dbReference type="InterPro" id="IPR036971">
    <property type="entry name" value="PDEase_catalytic_dom_sf"/>
</dbReference>
<protein>
    <recommendedName>
        <fullName evidence="8">Phosphodiesterase</fullName>
        <ecNumber evidence="8">3.1.4.-</ecNumber>
    </recommendedName>
</protein>
<evidence type="ECO:0000256" key="7">
    <source>
        <dbReference type="PIRSR" id="PIRSR623088-3"/>
    </source>
</evidence>
<dbReference type="AlphaFoldDB" id="A0A6J1TFW4"/>
<dbReference type="EC" id="3.1.4.-" evidence="8"/>
<dbReference type="PROSITE" id="PS00126">
    <property type="entry name" value="PDEASE_I_1"/>
    <property type="match status" value="1"/>
</dbReference>
<dbReference type="SMART" id="SM00471">
    <property type="entry name" value="HDc"/>
    <property type="match status" value="1"/>
</dbReference>
<dbReference type="OrthoDB" id="295473at2759"/>
<feature type="binding site" evidence="6">
    <location>
        <position position="483"/>
    </location>
    <ligand>
        <name>AMP</name>
        <dbReference type="ChEBI" id="CHEBI:456215"/>
    </ligand>
</feature>
<dbReference type="GO" id="GO:0007165">
    <property type="term" value="P:signal transduction"/>
    <property type="evidence" value="ECO:0007669"/>
    <property type="project" value="InterPro"/>
</dbReference>
<organism evidence="10 11">
    <name type="scientific">Frankliniella occidentalis</name>
    <name type="common">Western flower thrips</name>
    <name type="synonym">Euthrips occidentalis</name>
    <dbReference type="NCBI Taxonomy" id="133901"/>
    <lineage>
        <taxon>Eukaryota</taxon>
        <taxon>Metazoa</taxon>
        <taxon>Ecdysozoa</taxon>
        <taxon>Arthropoda</taxon>
        <taxon>Hexapoda</taxon>
        <taxon>Insecta</taxon>
        <taxon>Pterygota</taxon>
        <taxon>Neoptera</taxon>
        <taxon>Paraneoptera</taxon>
        <taxon>Thysanoptera</taxon>
        <taxon>Terebrantia</taxon>
        <taxon>Thripoidea</taxon>
        <taxon>Thripidae</taxon>
        <taxon>Frankliniella</taxon>
    </lineage>
</organism>
<dbReference type="GO" id="GO:0004114">
    <property type="term" value="F:3',5'-cyclic-nucleotide phosphodiesterase activity"/>
    <property type="evidence" value="ECO:0007669"/>
    <property type="project" value="InterPro"/>
</dbReference>
<dbReference type="Gene3D" id="3.30.450.40">
    <property type="match status" value="2"/>
</dbReference>
<evidence type="ECO:0000256" key="6">
    <source>
        <dbReference type="PIRSR" id="PIRSR623088-2"/>
    </source>
</evidence>